<dbReference type="PANTHER" id="PTHR34148">
    <property type="entry name" value="ADENOSYLCOBINAMIDE-GDP RIBAZOLETRANSFERASE"/>
    <property type="match status" value="1"/>
</dbReference>
<evidence type="ECO:0000256" key="16">
    <source>
        <dbReference type="ARBA" id="ARBA00032853"/>
    </source>
</evidence>
<dbReference type="InterPro" id="IPR003805">
    <property type="entry name" value="CobS"/>
</dbReference>
<dbReference type="UniPathway" id="UPA00148">
    <property type="reaction ID" value="UER00238"/>
</dbReference>
<feature type="transmembrane region" description="Helical" evidence="19">
    <location>
        <begin position="145"/>
        <end position="166"/>
    </location>
</feature>
<accession>A0A837DGZ7</accession>
<organism evidence="20 21">
    <name type="scientific">Saccharomonospora viridis</name>
    <dbReference type="NCBI Taxonomy" id="1852"/>
    <lineage>
        <taxon>Bacteria</taxon>
        <taxon>Bacillati</taxon>
        <taxon>Actinomycetota</taxon>
        <taxon>Actinomycetes</taxon>
        <taxon>Pseudonocardiales</taxon>
        <taxon>Pseudonocardiaceae</taxon>
        <taxon>Saccharomonospora</taxon>
    </lineage>
</organism>
<keyword evidence="9 19" id="KW-0808">Transferase</keyword>
<reference evidence="20 21" key="1">
    <citation type="submission" date="2014-10" db="EMBL/GenBank/DDBJ databases">
        <title>Genome sequence of Micropolyspora internatus JCM3315.</title>
        <authorList>
            <person name="Shin S.-K."/>
            <person name="Yi H."/>
        </authorList>
    </citation>
    <scope>NUCLEOTIDE SEQUENCE [LARGE SCALE GENOMIC DNA]</scope>
    <source>
        <strain evidence="20 21">JCM 3315</strain>
    </source>
</reference>
<evidence type="ECO:0000256" key="7">
    <source>
        <dbReference type="ARBA" id="ARBA00022475"/>
    </source>
</evidence>
<evidence type="ECO:0000256" key="12">
    <source>
        <dbReference type="ARBA" id="ARBA00022989"/>
    </source>
</evidence>
<evidence type="ECO:0000256" key="1">
    <source>
        <dbReference type="ARBA" id="ARBA00001946"/>
    </source>
</evidence>
<evidence type="ECO:0000256" key="5">
    <source>
        <dbReference type="ARBA" id="ARBA00013200"/>
    </source>
</evidence>
<dbReference type="PANTHER" id="PTHR34148:SF1">
    <property type="entry name" value="ADENOSYLCOBINAMIDE-GDP RIBAZOLETRANSFERASE"/>
    <property type="match status" value="1"/>
</dbReference>
<feature type="transmembrane region" description="Helical" evidence="19">
    <location>
        <begin position="34"/>
        <end position="54"/>
    </location>
</feature>
<dbReference type="OrthoDB" id="9794223at2"/>
<comment type="catalytic activity">
    <reaction evidence="18 19">
        <text>alpha-ribazole 5'-phosphate + adenosylcob(III)inamide-GDP = adenosylcob(III)alamin 5'-phosphate + GMP + H(+)</text>
        <dbReference type="Rhea" id="RHEA:23560"/>
        <dbReference type="ChEBI" id="CHEBI:15378"/>
        <dbReference type="ChEBI" id="CHEBI:57918"/>
        <dbReference type="ChEBI" id="CHEBI:58115"/>
        <dbReference type="ChEBI" id="CHEBI:60487"/>
        <dbReference type="ChEBI" id="CHEBI:60493"/>
        <dbReference type="EC" id="2.7.8.26"/>
    </reaction>
</comment>
<gene>
    <name evidence="19" type="primary">cobS</name>
    <name evidence="20" type="ORF">MINT15_08110</name>
</gene>
<dbReference type="RefSeq" id="WP_012796341.1">
    <property type="nucleotide sequence ID" value="NZ_CALJZO010000070.1"/>
</dbReference>
<keyword evidence="12 19" id="KW-1133">Transmembrane helix</keyword>
<name>A0A837DGZ7_9PSEU</name>
<evidence type="ECO:0000256" key="6">
    <source>
        <dbReference type="ARBA" id="ARBA00015850"/>
    </source>
</evidence>
<keyword evidence="8 19" id="KW-0169">Cobalamin biosynthesis</keyword>
<feature type="transmembrane region" description="Helical" evidence="19">
    <location>
        <begin position="214"/>
        <end position="234"/>
    </location>
</feature>
<evidence type="ECO:0000256" key="15">
    <source>
        <dbReference type="ARBA" id="ARBA00032605"/>
    </source>
</evidence>
<dbReference type="GO" id="GO:0051073">
    <property type="term" value="F:adenosylcobinamide-GDP ribazoletransferase activity"/>
    <property type="evidence" value="ECO:0007669"/>
    <property type="project" value="UniProtKB-UniRule"/>
</dbReference>
<dbReference type="EMBL" id="JRZE01000002">
    <property type="protein sequence ID" value="KHF45594.1"/>
    <property type="molecule type" value="Genomic_DNA"/>
</dbReference>
<keyword evidence="10 19" id="KW-0812">Transmembrane</keyword>
<dbReference type="AlphaFoldDB" id="A0A837DGZ7"/>
<evidence type="ECO:0000256" key="8">
    <source>
        <dbReference type="ARBA" id="ARBA00022573"/>
    </source>
</evidence>
<dbReference type="HAMAP" id="MF_00719">
    <property type="entry name" value="CobS"/>
    <property type="match status" value="1"/>
</dbReference>
<evidence type="ECO:0000256" key="3">
    <source>
        <dbReference type="ARBA" id="ARBA00004663"/>
    </source>
</evidence>
<dbReference type="OMA" id="GHTGDTY"/>
<proteinExistence type="inferred from homology"/>
<evidence type="ECO:0000256" key="4">
    <source>
        <dbReference type="ARBA" id="ARBA00010561"/>
    </source>
</evidence>
<evidence type="ECO:0000256" key="2">
    <source>
        <dbReference type="ARBA" id="ARBA00004651"/>
    </source>
</evidence>
<dbReference type="EC" id="2.7.8.26" evidence="5 19"/>
<protein>
    <recommendedName>
        <fullName evidence="6 19">Adenosylcobinamide-GDP ribazoletransferase</fullName>
        <ecNumber evidence="5 19">2.7.8.26</ecNumber>
    </recommendedName>
    <alternativeName>
        <fullName evidence="16 19">Cobalamin synthase</fullName>
    </alternativeName>
    <alternativeName>
        <fullName evidence="15 19">Cobalamin-5'-phosphate synthase</fullName>
    </alternativeName>
</protein>
<keyword evidence="11 19" id="KW-0460">Magnesium</keyword>
<evidence type="ECO:0000256" key="9">
    <source>
        <dbReference type="ARBA" id="ARBA00022679"/>
    </source>
</evidence>
<comment type="pathway">
    <text evidence="3 19">Cofactor biosynthesis; adenosylcobalamin biosynthesis; adenosylcobalamin from cob(II)yrinate a,c-diamide: step 7/7.</text>
</comment>
<evidence type="ECO:0000256" key="13">
    <source>
        <dbReference type="ARBA" id="ARBA00023136"/>
    </source>
</evidence>
<feature type="transmembrane region" description="Helical" evidence="19">
    <location>
        <begin position="60"/>
        <end position="80"/>
    </location>
</feature>
<comment type="cofactor">
    <cofactor evidence="1 19">
        <name>Mg(2+)</name>
        <dbReference type="ChEBI" id="CHEBI:18420"/>
    </cofactor>
</comment>
<evidence type="ECO:0000313" key="20">
    <source>
        <dbReference type="EMBL" id="KHF45594.1"/>
    </source>
</evidence>
<keyword evidence="13 19" id="KW-0472">Membrane</keyword>
<comment type="similarity">
    <text evidence="4 19">Belongs to the CobS family.</text>
</comment>
<dbReference type="Pfam" id="PF02654">
    <property type="entry name" value="CobS"/>
    <property type="match status" value="1"/>
</dbReference>
<dbReference type="GO" id="GO:0009236">
    <property type="term" value="P:cobalamin biosynthetic process"/>
    <property type="evidence" value="ECO:0007669"/>
    <property type="project" value="UniProtKB-UniRule"/>
</dbReference>
<comment type="catalytic activity">
    <reaction evidence="17 19">
        <text>alpha-ribazole + adenosylcob(III)inamide-GDP = adenosylcob(III)alamin + GMP + H(+)</text>
        <dbReference type="Rhea" id="RHEA:16049"/>
        <dbReference type="ChEBI" id="CHEBI:10329"/>
        <dbReference type="ChEBI" id="CHEBI:15378"/>
        <dbReference type="ChEBI" id="CHEBI:18408"/>
        <dbReference type="ChEBI" id="CHEBI:58115"/>
        <dbReference type="ChEBI" id="CHEBI:60487"/>
        <dbReference type="EC" id="2.7.8.26"/>
    </reaction>
</comment>
<evidence type="ECO:0000256" key="18">
    <source>
        <dbReference type="ARBA" id="ARBA00049504"/>
    </source>
</evidence>
<evidence type="ECO:0000256" key="17">
    <source>
        <dbReference type="ARBA" id="ARBA00048623"/>
    </source>
</evidence>
<dbReference type="Proteomes" id="UP000030848">
    <property type="component" value="Unassembled WGS sequence"/>
</dbReference>
<evidence type="ECO:0000256" key="10">
    <source>
        <dbReference type="ARBA" id="ARBA00022692"/>
    </source>
</evidence>
<evidence type="ECO:0000313" key="21">
    <source>
        <dbReference type="Proteomes" id="UP000030848"/>
    </source>
</evidence>
<dbReference type="GO" id="GO:0008818">
    <property type="term" value="F:cobalamin 5'-phosphate synthase activity"/>
    <property type="evidence" value="ECO:0007669"/>
    <property type="project" value="UniProtKB-UniRule"/>
</dbReference>
<evidence type="ECO:0000256" key="14">
    <source>
        <dbReference type="ARBA" id="ARBA00025228"/>
    </source>
</evidence>
<evidence type="ECO:0000256" key="19">
    <source>
        <dbReference type="HAMAP-Rule" id="MF_00719"/>
    </source>
</evidence>
<sequence length="271" mass="26660">MSRAAPPVRDGLRMAFGTLTAVPVPPPRAVDRRVAGVAMTLAPLAALFLAALAVPAVLLGTWLGLPPLVSAVAAIGVVTFGSRGLHLDGLADTADGLAASYDRDRALDVMRRGDVGPTGVVTLVLAVLTQVAALAGIVASGPTPATAVSAMAIAVVAGRGMLPLCCVRGLPSARPEGLGAAVAGSVPPGVAAVVAALVIAAAAVVTAVVPGPPWWQGVLAVLLGWLAAGALLGHAVRRFGGVTGDVLGACVETATLVTLVVFSASGLDPLR</sequence>
<keyword evidence="7 19" id="KW-1003">Cell membrane</keyword>
<evidence type="ECO:0000256" key="11">
    <source>
        <dbReference type="ARBA" id="ARBA00022842"/>
    </source>
</evidence>
<feature type="transmembrane region" description="Helical" evidence="19">
    <location>
        <begin position="178"/>
        <end position="208"/>
    </location>
</feature>
<dbReference type="GO" id="GO:0005886">
    <property type="term" value="C:plasma membrane"/>
    <property type="evidence" value="ECO:0007669"/>
    <property type="project" value="UniProtKB-SubCell"/>
</dbReference>
<comment type="function">
    <text evidence="14 19">Joins adenosylcobinamide-GDP and alpha-ribazole to generate adenosylcobalamin (Ado-cobalamin). Also synthesizes adenosylcobalamin 5'-phosphate from adenosylcobinamide-GDP and alpha-ribazole 5'-phosphate.</text>
</comment>
<feature type="transmembrane region" description="Helical" evidence="19">
    <location>
        <begin position="120"/>
        <end position="139"/>
    </location>
</feature>
<comment type="caution">
    <text evidence="20">The sequence shown here is derived from an EMBL/GenBank/DDBJ whole genome shotgun (WGS) entry which is preliminary data.</text>
</comment>
<comment type="subcellular location">
    <subcellularLocation>
        <location evidence="2 19">Cell membrane</location>
        <topology evidence="2 19">Multi-pass membrane protein</topology>
    </subcellularLocation>
</comment>